<gene>
    <name evidence="1" type="ORF">KC19_2G177300</name>
</gene>
<name>A0A8T0IXX4_CERPU</name>
<organism evidence="1 2">
    <name type="scientific">Ceratodon purpureus</name>
    <name type="common">Fire moss</name>
    <name type="synonym">Dicranum purpureum</name>
    <dbReference type="NCBI Taxonomy" id="3225"/>
    <lineage>
        <taxon>Eukaryota</taxon>
        <taxon>Viridiplantae</taxon>
        <taxon>Streptophyta</taxon>
        <taxon>Embryophyta</taxon>
        <taxon>Bryophyta</taxon>
        <taxon>Bryophytina</taxon>
        <taxon>Bryopsida</taxon>
        <taxon>Dicranidae</taxon>
        <taxon>Pseudoditrichales</taxon>
        <taxon>Ditrichaceae</taxon>
        <taxon>Ceratodon</taxon>
    </lineage>
</organism>
<evidence type="ECO:0000313" key="2">
    <source>
        <dbReference type="Proteomes" id="UP000822688"/>
    </source>
</evidence>
<dbReference type="EMBL" id="CM026422">
    <property type="protein sequence ID" value="KAG0587608.1"/>
    <property type="molecule type" value="Genomic_DNA"/>
</dbReference>
<accession>A0A8T0IXX4</accession>
<dbReference type="Proteomes" id="UP000822688">
    <property type="component" value="Chromosome 2"/>
</dbReference>
<dbReference type="AlphaFoldDB" id="A0A8T0IXX4"/>
<evidence type="ECO:0000313" key="1">
    <source>
        <dbReference type="EMBL" id="KAG0587608.1"/>
    </source>
</evidence>
<protein>
    <submittedName>
        <fullName evidence="1">Uncharacterized protein</fullName>
    </submittedName>
</protein>
<keyword evidence="2" id="KW-1185">Reference proteome</keyword>
<proteinExistence type="predicted"/>
<sequence>MQHAIFFFLFQIRRDRGTREDYRNARQSSTQISICCNRSCIHCECSDYSSDEDAG</sequence>
<reference evidence="1" key="1">
    <citation type="submission" date="2020-06" db="EMBL/GenBank/DDBJ databases">
        <title>WGS assembly of Ceratodon purpureus strain R40.</title>
        <authorList>
            <person name="Carey S.B."/>
            <person name="Jenkins J."/>
            <person name="Shu S."/>
            <person name="Lovell J.T."/>
            <person name="Sreedasyam A."/>
            <person name="Maumus F."/>
            <person name="Tiley G.P."/>
            <person name="Fernandez-Pozo N."/>
            <person name="Barry K."/>
            <person name="Chen C."/>
            <person name="Wang M."/>
            <person name="Lipzen A."/>
            <person name="Daum C."/>
            <person name="Saski C.A."/>
            <person name="Payton A.C."/>
            <person name="Mcbreen J.C."/>
            <person name="Conrad R.E."/>
            <person name="Kollar L.M."/>
            <person name="Olsson S."/>
            <person name="Huttunen S."/>
            <person name="Landis J.B."/>
            <person name="Wickett N.J."/>
            <person name="Johnson M.G."/>
            <person name="Rensing S.A."/>
            <person name="Grimwood J."/>
            <person name="Schmutz J."/>
            <person name="Mcdaniel S.F."/>
        </authorList>
    </citation>
    <scope>NUCLEOTIDE SEQUENCE</scope>
    <source>
        <strain evidence="1">R40</strain>
    </source>
</reference>
<comment type="caution">
    <text evidence="1">The sequence shown here is derived from an EMBL/GenBank/DDBJ whole genome shotgun (WGS) entry which is preliminary data.</text>
</comment>